<dbReference type="PANTHER" id="PTHR21363:SF0">
    <property type="entry name" value="PREPHENATE DEHYDROGENASE [NADP(+)]"/>
    <property type="match status" value="1"/>
</dbReference>
<proteinExistence type="inferred from homology"/>
<dbReference type="Proteomes" id="UP001596160">
    <property type="component" value="Unassembled WGS sequence"/>
</dbReference>
<reference evidence="5" key="1">
    <citation type="journal article" date="2019" name="Int. J. Syst. Evol. Microbiol.">
        <title>The Global Catalogue of Microorganisms (GCM) 10K type strain sequencing project: providing services to taxonomists for standard genome sequencing and annotation.</title>
        <authorList>
            <consortium name="The Broad Institute Genomics Platform"/>
            <consortium name="The Broad Institute Genome Sequencing Center for Infectious Disease"/>
            <person name="Wu L."/>
            <person name="Ma J."/>
        </authorList>
    </citation>
    <scope>NUCLEOTIDE SEQUENCE [LARGE SCALE GENOMIC DNA]</scope>
    <source>
        <strain evidence="5">PCU 266</strain>
    </source>
</reference>
<organism evidence="4 5">
    <name type="scientific">Streptomyces amakusaensis</name>
    <dbReference type="NCBI Taxonomy" id="67271"/>
    <lineage>
        <taxon>Bacteria</taxon>
        <taxon>Bacillati</taxon>
        <taxon>Actinomycetota</taxon>
        <taxon>Actinomycetes</taxon>
        <taxon>Kitasatosporales</taxon>
        <taxon>Streptomycetaceae</taxon>
        <taxon>Streptomyces</taxon>
    </lineage>
</organism>
<evidence type="ECO:0000256" key="1">
    <source>
        <dbReference type="ARBA" id="ARBA00007964"/>
    </source>
</evidence>
<dbReference type="PROSITE" id="PS51176">
    <property type="entry name" value="PDH_ADH"/>
    <property type="match status" value="1"/>
</dbReference>
<dbReference type="InterPro" id="IPR036291">
    <property type="entry name" value="NAD(P)-bd_dom_sf"/>
</dbReference>
<dbReference type="Gene3D" id="1.10.3660.10">
    <property type="entry name" value="6-phosphogluconate dehydrogenase C-terminal like domain"/>
    <property type="match status" value="1"/>
</dbReference>
<keyword evidence="5" id="KW-1185">Reference proteome</keyword>
<dbReference type="InterPro" id="IPR046826">
    <property type="entry name" value="PDH_N"/>
</dbReference>
<dbReference type="InterPro" id="IPR008927">
    <property type="entry name" value="6-PGluconate_DH-like_C_sf"/>
</dbReference>
<accession>A0ABW0AU26</accession>
<dbReference type="SUPFAM" id="SSF48179">
    <property type="entry name" value="6-phosphogluconate dehydrogenase C-terminal domain-like"/>
    <property type="match status" value="1"/>
</dbReference>
<dbReference type="InterPro" id="IPR046825">
    <property type="entry name" value="PDH_C"/>
</dbReference>
<protein>
    <submittedName>
        <fullName evidence="4">Prephenate dehydrogenase</fullName>
    </submittedName>
</protein>
<dbReference type="InterPro" id="IPR050812">
    <property type="entry name" value="Preph/Arog_dehydrog"/>
</dbReference>
<dbReference type="EMBL" id="JBHSKP010000038">
    <property type="protein sequence ID" value="MFC5156631.1"/>
    <property type="molecule type" value="Genomic_DNA"/>
</dbReference>
<dbReference type="Pfam" id="PF02153">
    <property type="entry name" value="PDH_N"/>
    <property type="match status" value="1"/>
</dbReference>
<dbReference type="Gene3D" id="3.40.50.720">
    <property type="entry name" value="NAD(P)-binding Rossmann-like Domain"/>
    <property type="match status" value="1"/>
</dbReference>
<name>A0ABW0AU26_9ACTN</name>
<sequence length="383" mass="38774">MRAIAVIGTGLIGTSVALAASRRGVTVFLSDRDPLAARTAAALGAGRTRPPAVPVDLAVLAVPPSKVGAVLAEQQARGLAHCYTDVASVKVLPERTALSLAPDPSSYVGGHPMAGRERSGPLAARAELFEGRPWALTPSPFTSPTALRRARELAVLCGAVPVVTQSASHDEAVALTSHVPHLLASLMAARLSGGPAGATRFAGQGLRDVTRIAAGDPGLWGDILQANAPAVAGVVREVHADLSRLVAALDMLSGPDAGQRAGAMRTMVDLLDRGVAGLAGIRPGGPGGPGGPSGGSRVRVAVADRAGELPRLLSGAVRAGADAERVTVEDAGPGRLSVRFGVAPCLAGRLTAALVAEGWDARGENSVYAEAYEEGPVRPAVRT</sequence>
<evidence type="ECO:0000313" key="4">
    <source>
        <dbReference type="EMBL" id="MFC5156631.1"/>
    </source>
</evidence>
<comment type="similarity">
    <text evidence="1">Belongs to the prephenate/arogenate dehydrogenase family.</text>
</comment>
<gene>
    <name evidence="4" type="ORF">ACFPRH_33450</name>
</gene>
<evidence type="ECO:0000313" key="5">
    <source>
        <dbReference type="Proteomes" id="UP001596160"/>
    </source>
</evidence>
<dbReference type="InterPro" id="IPR003099">
    <property type="entry name" value="Prephen_DH"/>
</dbReference>
<dbReference type="RefSeq" id="WP_381735449.1">
    <property type="nucleotide sequence ID" value="NZ_BAAASB010000033.1"/>
</dbReference>
<dbReference type="Pfam" id="PF20463">
    <property type="entry name" value="PDH_C"/>
    <property type="match status" value="1"/>
</dbReference>
<evidence type="ECO:0000256" key="2">
    <source>
        <dbReference type="ARBA" id="ARBA00023002"/>
    </source>
</evidence>
<keyword evidence="2" id="KW-0560">Oxidoreductase</keyword>
<dbReference type="PANTHER" id="PTHR21363">
    <property type="entry name" value="PREPHENATE DEHYDROGENASE"/>
    <property type="match status" value="1"/>
</dbReference>
<comment type="caution">
    <text evidence="4">The sequence shown here is derived from an EMBL/GenBank/DDBJ whole genome shotgun (WGS) entry which is preliminary data.</text>
</comment>
<evidence type="ECO:0000259" key="3">
    <source>
        <dbReference type="PROSITE" id="PS51176"/>
    </source>
</evidence>
<dbReference type="SUPFAM" id="SSF51735">
    <property type="entry name" value="NAD(P)-binding Rossmann-fold domains"/>
    <property type="match status" value="1"/>
</dbReference>
<feature type="domain" description="Prephenate/arogenate dehydrogenase" evidence="3">
    <location>
        <begin position="2"/>
        <end position="282"/>
    </location>
</feature>
<dbReference type="NCBIfam" id="NF005112">
    <property type="entry name" value="PRK06545.2-4"/>
    <property type="match status" value="1"/>
</dbReference>